<dbReference type="InterPro" id="IPR018097">
    <property type="entry name" value="EGF_Ca-bd_CS"/>
</dbReference>
<evidence type="ECO:0000256" key="2">
    <source>
        <dbReference type="ARBA" id="ARBA00023157"/>
    </source>
</evidence>
<name>A0A913ZGH7_PATMI</name>
<evidence type="ECO:0000256" key="5">
    <source>
        <dbReference type="SAM" id="MobiDB-lite"/>
    </source>
</evidence>
<reference evidence="11" key="1">
    <citation type="submission" date="2022-11" db="UniProtKB">
        <authorList>
            <consortium name="EnsemblMetazoa"/>
        </authorList>
    </citation>
    <scope>IDENTIFICATION</scope>
</reference>
<evidence type="ECO:0000259" key="8">
    <source>
        <dbReference type="PROSITE" id="PS50268"/>
    </source>
</evidence>
<evidence type="ECO:0000256" key="6">
    <source>
        <dbReference type="SAM" id="Phobius"/>
    </source>
</evidence>
<dbReference type="PROSITE" id="PS00010">
    <property type="entry name" value="ASX_HYDROXYL"/>
    <property type="match status" value="1"/>
</dbReference>
<feature type="region of interest" description="Disordered" evidence="5">
    <location>
        <begin position="1227"/>
        <end position="1270"/>
    </location>
</feature>
<keyword evidence="2 4" id="KW-1015">Disulfide bond</keyword>
<evidence type="ECO:0000313" key="11">
    <source>
        <dbReference type="EnsemblMetazoa" id="XP_038050897.1"/>
    </source>
</evidence>
<dbReference type="InterPro" id="IPR015819">
    <property type="entry name" value="Lipid_transp_b-sht_shell"/>
</dbReference>
<dbReference type="Pfam" id="PF01347">
    <property type="entry name" value="Vitellogenin_N"/>
    <property type="match status" value="1"/>
</dbReference>
<dbReference type="Proteomes" id="UP000887568">
    <property type="component" value="Unplaced"/>
</dbReference>
<organism evidence="11 12">
    <name type="scientific">Patiria miniata</name>
    <name type="common">Bat star</name>
    <name type="synonym">Asterina miniata</name>
    <dbReference type="NCBI Taxonomy" id="46514"/>
    <lineage>
        <taxon>Eukaryota</taxon>
        <taxon>Metazoa</taxon>
        <taxon>Echinodermata</taxon>
        <taxon>Eleutherozoa</taxon>
        <taxon>Asterozoa</taxon>
        <taxon>Asteroidea</taxon>
        <taxon>Valvatacea</taxon>
        <taxon>Valvatida</taxon>
        <taxon>Asterinidae</taxon>
        <taxon>Patiria</taxon>
    </lineage>
</organism>
<dbReference type="GO" id="GO:0005319">
    <property type="term" value="F:lipid transporter activity"/>
    <property type="evidence" value="ECO:0007669"/>
    <property type="project" value="InterPro"/>
</dbReference>
<feature type="region of interest" description="Disordered" evidence="5">
    <location>
        <begin position="7333"/>
        <end position="7523"/>
    </location>
</feature>
<evidence type="ECO:0000259" key="9">
    <source>
        <dbReference type="PROSITE" id="PS50800"/>
    </source>
</evidence>
<feature type="compositionally biased region" description="Basic and acidic residues" evidence="5">
    <location>
        <begin position="7510"/>
        <end position="7523"/>
    </location>
</feature>
<dbReference type="PANTHER" id="PTHR16897">
    <property type="entry name" value="OS10G0105400 PROTEIN"/>
    <property type="match status" value="1"/>
</dbReference>
<feature type="domain" description="Cadherin" evidence="8">
    <location>
        <begin position="6954"/>
        <end position="7046"/>
    </location>
</feature>
<dbReference type="PROSITE" id="PS51211">
    <property type="entry name" value="VITELLOGENIN"/>
    <property type="match status" value="1"/>
</dbReference>
<dbReference type="GeneID" id="119724047"/>
<dbReference type="Gene3D" id="1.25.10.20">
    <property type="entry name" value="Vitellinogen, superhelical"/>
    <property type="match status" value="1"/>
</dbReference>
<feature type="compositionally biased region" description="Polar residues" evidence="5">
    <location>
        <begin position="7112"/>
        <end position="7123"/>
    </location>
</feature>
<dbReference type="GO" id="GO:0005509">
    <property type="term" value="F:calcium ion binding"/>
    <property type="evidence" value="ECO:0007669"/>
    <property type="project" value="UniProtKB-UniRule"/>
</dbReference>
<dbReference type="GO" id="GO:0007156">
    <property type="term" value="P:homophilic cell adhesion via plasma membrane adhesion molecules"/>
    <property type="evidence" value="ECO:0007669"/>
    <property type="project" value="InterPro"/>
</dbReference>
<dbReference type="PROSITE" id="PS01187">
    <property type="entry name" value="EGF_CA"/>
    <property type="match status" value="1"/>
</dbReference>
<dbReference type="SMART" id="SM00638">
    <property type="entry name" value="LPD_N"/>
    <property type="match status" value="1"/>
</dbReference>
<dbReference type="Gene3D" id="2.30.230.10">
    <property type="entry name" value="Lipovitellin, beta-sheet shell regions, chain A"/>
    <property type="match status" value="1"/>
</dbReference>
<dbReference type="PROSITE" id="PS50026">
    <property type="entry name" value="EGF_3"/>
    <property type="match status" value="2"/>
</dbReference>
<feature type="compositionally biased region" description="Polar residues" evidence="5">
    <location>
        <begin position="7434"/>
        <end position="7446"/>
    </location>
</feature>
<keyword evidence="4" id="KW-0245">EGF-like domain</keyword>
<proteinExistence type="predicted"/>
<protein>
    <recommendedName>
        <fullName evidence="13">SAP domain-containing protein</fullName>
    </recommendedName>
</protein>
<feature type="region of interest" description="Disordered" evidence="5">
    <location>
        <begin position="6595"/>
        <end position="6616"/>
    </location>
</feature>
<dbReference type="InterPro" id="IPR001747">
    <property type="entry name" value="Vitellogenin_N"/>
</dbReference>
<accession>A0A913ZGH7</accession>
<comment type="caution">
    <text evidence="4">Lacks conserved residue(s) required for the propagation of feature annotation.</text>
</comment>
<dbReference type="InterPro" id="IPR015816">
    <property type="entry name" value="Vitellinogen_b-sht_N"/>
</dbReference>
<dbReference type="SUPFAM" id="SSF49265">
    <property type="entry name" value="Fibronectin type III"/>
    <property type="match status" value="1"/>
</dbReference>
<evidence type="ECO:0000259" key="10">
    <source>
        <dbReference type="PROSITE" id="PS51211"/>
    </source>
</evidence>
<dbReference type="SMART" id="SM00513">
    <property type="entry name" value="SAP"/>
    <property type="match status" value="2"/>
</dbReference>
<dbReference type="InterPro" id="IPR036116">
    <property type="entry name" value="FN3_sf"/>
</dbReference>
<evidence type="ECO:0000256" key="4">
    <source>
        <dbReference type="PROSITE-ProRule" id="PRU00076"/>
    </source>
</evidence>
<dbReference type="SUPFAM" id="SSF56968">
    <property type="entry name" value="Lipovitellin-phosvitin complex, beta-sheet shell regions"/>
    <property type="match status" value="1"/>
</dbReference>
<evidence type="ECO:0000259" key="7">
    <source>
        <dbReference type="PROSITE" id="PS50026"/>
    </source>
</evidence>
<feature type="domain" description="EGF-like" evidence="7">
    <location>
        <begin position="7187"/>
        <end position="7232"/>
    </location>
</feature>
<dbReference type="InterPro" id="IPR000742">
    <property type="entry name" value="EGF"/>
</dbReference>
<evidence type="ECO:0008006" key="13">
    <source>
        <dbReference type="Google" id="ProtNLM"/>
    </source>
</evidence>
<feature type="compositionally biased region" description="Low complexity" evidence="5">
    <location>
        <begin position="7361"/>
        <end position="7370"/>
    </location>
</feature>
<feature type="compositionally biased region" description="Polar residues" evidence="5">
    <location>
        <begin position="7499"/>
        <end position="7509"/>
    </location>
</feature>
<dbReference type="InterPro" id="IPR011030">
    <property type="entry name" value="Lipovitellin_superhlx_dom"/>
</dbReference>
<dbReference type="EnsemblMetazoa" id="XM_038194969.1">
    <property type="protein sequence ID" value="XP_038050897.1"/>
    <property type="gene ID" value="LOC119724047"/>
</dbReference>
<feature type="domain" description="Vitellogenin" evidence="10">
    <location>
        <begin position="42"/>
        <end position="583"/>
    </location>
</feature>
<dbReference type="InterPro" id="IPR002126">
    <property type="entry name" value="Cadherin-like_dom"/>
</dbReference>
<dbReference type="PROSITE" id="PS50800">
    <property type="entry name" value="SAP"/>
    <property type="match status" value="1"/>
</dbReference>
<evidence type="ECO:0000256" key="3">
    <source>
        <dbReference type="PROSITE-ProRule" id="PRU00043"/>
    </source>
</evidence>
<keyword evidence="1" id="KW-0732">Signal</keyword>
<feature type="transmembrane region" description="Helical" evidence="6">
    <location>
        <begin position="7276"/>
        <end position="7298"/>
    </location>
</feature>
<feature type="region of interest" description="Disordered" evidence="5">
    <location>
        <begin position="3597"/>
        <end position="3630"/>
    </location>
</feature>
<dbReference type="InterPro" id="IPR003034">
    <property type="entry name" value="SAP_dom"/>
</dbReference>
<dbReference type="PANTHER" id="PTHR16897:SF2">
    <property type="entry name" value="OS03G0226600 PROTEIN"/>
    <property type="match status" value="1"/>
</dbReference>
<keyword evidence="6" id="KW-0812">Transmembrane</keyword>
<keyword evidence="3" id="KW-0106">Calcium</keyword>
<keyword evidence="6" id="KW-1133">Transmembrane helix</keyword>
<dbReference type="OrthoDB" id="10019607at2759"/>
<feature type="region of interest" description="Disordered" evidence="5">
    <location>
        <begin position="5627"/>
        <end position="5650"/>
    </location>
</feature>
<evidence type="ECO:0000256" key="1">
    <source>
        <dbReference type="ARBA" id="ARBA00022729"/>
    </source>
</evidence>
<dbReference type="SUPFAM" id="SSF48431">
    <property type="entry name" value="Lipovitellin-phosvitin complex, superhelical domain"/>
    <property type="match status" value="1"/>
</dbReference>
<dbReference type="RefSeq" id="XP_038050897.1">
    <property type="nucleotide sequence ID" value="XM_038194969.1"/>
</dbReference>
<dbReference type="CDD" id="cd11304">
    <property type="entry name" value="Cadherin_repeat"/>
    <property type="match status" value="1"/>
</dbReference>
<sequence length="7523" mass="830136">MAVTDSRRPYPRSGTSTLLGVILVVAVIAGSIDPVPASFIRFKPDTEYIYTYQSSTELKEVRTIQVKSKIGFILVRSHGDQQEIYLRVHTAAATSDEQLVPLSEERDFNEWFSFDISENGAIGQVYYPSDEDKEVIMIKKGLASLLASNLQHPPDGKLKESGWSYDCNETGHEGHHESSYTAQMAPGNDGIIVFTKTRRTHPIPYGKSKHQKEIHYHKGMQLPTMVKIMEHYDAPRESAPGFQHGVHRTEEEKGEDIEFPEMRTVSEGQLIFAREAYYRSPSGPPDNEDIFTDSIHVIMTPDRHLNFNTTELKQFIAGNLTCMRTAQLKGSNDHTKCFRALVQTLLSVPDRQLSELVSPMYKFPLSRRVRDKQDRLHMMDALVSMLSDSPQSLLTDLILLSPKPNMELVNRLLMTSAGFSHTISEHYLETVEDIVFQPGKFPEPLRDPEIQRVAVLALGALAGHRWKAGYKHQAESIVIRIEDKLGVHDPWGYEKTLTSLTEDEQEEFHHDTVALIESLGNAGLHRSFPHIQSYTNHSATHPMLKRAGLHSMRDYHNDKAAEIMLKTALDETEDEHVRYEASLSYKIHPNGGKQNITQFVIPEGVSGLNSSQEVAATEVASVPSRHRVRRGFFEGIQFKLASPSVEWKKLIGSTTAGAEFGLTIRNELDIDTAPLSGHLIVDIHDEAYATILIGLVNTQLDIARARFCFGGKIKYNLNIFQEFGVKRLSDLANLYDLVIYKVVGKIVKSVNTIVDLFNGDIKVSMLFDNFEQTLEGIPGRIGNVRFLSANAVARLSKFDPDQLPPSFGGVIKVVNKAAQIFSDIKTDVMEFYQAVNEAITVTLPWAAEQIWDSIKSISDTIGDLLKSPLKAIGDIFKGIINIKIAVGAILEAKIEVDKANFKEGQRPYWFDLPKVIGDMLKELREHLGNITRDLAIWVDEIADSSDPIKKLTGGAVDSNTLRRRIADEIKSIISELIGPIEPITDLLALFFDLYDVVVNTIGNIKQAYLTLKNSYQESQTLIMKLFGPKTHKSFPRKFREPAGRRGCASGGFYPTDSNGHFADKGVDLEIQQGKWLVAPFSGLLFKSAGKPNQVTLLAGGGAFRNIKIYIDNIKPNGTLSTTKGETVIAGRKIGKVIRSTSCAPPNFIHFSMKKVKPNRLASILDSSLNDDPTPADDAAKEGYVDPTNYLAKRPLKIPQWEQKCDDYKLVWLAKTVKAGSLLNRGYKKGKEIDTSPNRKPPPSTNTEKPSDSNKPPRRPSSLDNAVSPENKEITKEALNLPETKTGSGSPFKSFTLRNLKIGSILAFARKLELDETSDALLTIVKTIVKLVSDKPCVLPESLTTDSLRIELQQRGLSSQGDRKTLIQRYKQPEDRCPLLQISLPKNVYCKIDESCLGVECCMNVKLFMVSLSFKAFMRFDPCEFQFVLGINSWNYTIEILDAEFGTELEVPVPFDIPFVDDMEMHLRYGIEKSKAQLLVSMAVGFCPTTGDAECLAFIDVLKDTAILLPTCHPDRTFSWPNIDLEEYFSRAVLKKIIQSTPEEILKADTEAALSYVVDELGISKELLNGKEPCPTPASLSKAQLIATLEERQLNITGTRMEMEDRLSHDDRTCRFFTLPAFPPELAKVAYCSLSENCLRMDCCLELNIEDKKFRRSFNTFLEVDTCDFTLYVAFQHLQYKKLLLSYEWGRLEQQIIGPITLSYSINKLDDEKVFEVDFGASICESADDCIFDVDIIKDYRVPIPFCNSNFSVSLPGGDTLRDFVTQVGKGAGQQAINILLEYIGLRDKINDGACDATALIGPDEEVCTDVSLPSLPSGVTCELAHRCLGVRCCTELDLEITVLSVNMWFILDPCEFTLSFGFGTWSLTFTIFDYHWGTQEELKIGKALTLIYTIDKLTEDEVFVLDLALSLCLPDSDCDSPSIDILKKTRVPIPLCNENATFSLPGDGTIKGFLEMVGPNAAESAVDAILEHLGLSEYISHEPCVRPQVTQNGWNRICPRDVKLPHLPQNLICTLPEKCLGFDCCLELPIPGIRPISTQVSFIFDPCNYQLSFSLGSWSLDLQILSYQWGQLEEITIGDPITLSLTIDKLDAQESFQITLDIAICIDSDCTTTPVLQDSLVPIPVCNLNASFELPGDGSFAGLARELDGNVGELAIQAGLRKLGIQQYVSNQQCDMEVLAPSENKCPILRVPPPNNFLTCTVDDRCLGLTCCASLDLVFTQLSTTAYALLDPCEFQLSVGLGSWSKNLTLFEYDWGVDKVLDISDSVYIAYNVDKLSEQKEFLIDLSVTLCIDGTCRPINLLQAAHVPIPICNPNATFTLPGNGTIGDYLDYLGDEVTDEAIDLVLDYLNLKNYLSRNPCSLPPASPAGNDGCPVQFPTTPPQLSCRIGSRCTSLHCCLNLDLKVTQISSKAWFIIDPCDYTLSVGLELWFFNVSLFSYEWGVMESFMIGDALDVKFSIDKLDTTKEYKVDLTFFLLIDGITTDFPIMADQRIPIPLCNANFSLALPGDGSVKGFLKELGNNVGQAAIQLVLKKLNIEDIITGETCELPLAVATNCPTISLPFLENVVQCSIDDRCLGIQCCIHLDFVITELMLSAKIQVDLCNFQLYVAFENWELNITLFSYTWGKVETTELGNAMQLSYSVDKLTAQKVFSVTLNLMLCIDDICTMTPVLDHVWVPIPLCNFNATSFTLPGDGTVEGFIRELGGRIGNSAIDLVLEKFGLSEYLHTSPCEMGTPGTLRSTCPAVDVTQLPDFLSCTVSGDTCLGIICCLEMNLKITTRRVNAWVILDPCNYTLSVGFEKWERSVTLFHYPLGDVMEEVVNSVLRVRWRVAKIAEDKQFEVDLSLVLCMDGECNTVTILEGSHFPIPLCNKETSFTLPGDGTVSGFLDYLGGNIGQFAIDAALRHLNLGSFLTGKACTYHRQDVCASSTTILGNCTVIGETCTELRCCLDLDLKIADVSATAWFKFDPCDFTFSLGLEKWSFHGSVFSYQWGEEMTESMSSGMNLRYSIDQWNDTKEFDISMTLEYCVDGLCTDINIEHNIPIPICNPGFSSYTLSADGFVETLSGQVIQGATLALLSRLGIDPDFFSDLPCVNPSGPQSYDNCPSMQLASNLTSMAHCGILNTCFGMHCCLDVNLGPLNHSFSASMEIDPCLGQLTLQFGNWQYSQSLSHLDFDTSQDITIGNLATLGYTLALMDGHISVSLSIEACIDGHCTGQLMILDGAVSPLPMCYPNGTISWKNLPGITSISQLGSLDAGFEAVAQALGLPSRLVSASPCPPVIQPGQSGACPHLPSQPTLPSGGVCHYADTCLGMECCLAVDLGIISRTLRAWLIVDPCDFKLSVGFENWSYNVTLLSYKWGKVTRERLSDVVLLTFTVDKTTDNRNFLLSLSLQLCIAGVCAPDIVILQDFTAPIPFCHSNGSLEWVQDSVGDSGDDASGLVVNRLGVSTDVLLPQPCSGPPEQITPSNTGCSSLSLPSSIAQYCSLDQSCLGVGCCLNLDLGVVQRSFSVWMTLDPCTRTFSFGFEKWSHMEMLSIQLLQSHSFEKKLGDLKIRYDVERPHNTIYDVDLDISLCWHGVCDEPIVILRDAMFSGSHCADQQGGGSSTRRKRRSVDDLTSESAEGMDSMDDVTDNPIDKARAYFKNILIGNSTSYSAEDNVMTKLQPEKVVKPRIPESGTASRRSMGLLVFDNEDQTPVTRRKRRGAPLAPTGISGGASLFDLSLAPNTVSGTWQGNIIIGGGLTPKGLGALEKRIANMTIGELEAMLDLQNIDPFVVVQLMKDLRSLYRTFTEEQIDVVTEGIAEDAFQQFDIELSGQITFPKRKLVFFKKSYSTMLAYVIFLMFHVEAGGFCEIKIPLSVYFVSMHATGAVVPTVGAYAKAGVSICLLIICGGMELEVQLLKTSFPITAEIFFSKFPLVVGLKLEIEMVPLTLVLKGIVTFNFFIGHFTFYERDLWRYQTPSIGETIFHKQTKNHDRSPPEISEYSSQDVEARSAGGNNCGIEQVPGLDYTEPAFQLEMVAADDKSIVTFFYQVGTAPGGSDVLTKTEFGGPSAIISQILLGGHPLYFTVHAMNNEGGYATATCILPTFDVTLPTGRITPDFTSTSHPYILRAAAVVYDDSVILMQKEGVGFGPEIWGDQIVPWNIIDLTERDEIGTSARDLKYFTSAKKGRLISKPTSTFTRPNPDLCARDCLALPESKCLSINYDYRFFTCELLEEIEGHGVEVHESGLFTHYERLGVGHAIEFNHESLQLVHNNLYYFNIELLNYVAYENIISSVGIIADFTTPEPGLIVNGTRDEVVREACVEFTPEEWERRCIEDTPLDNHRYITDGSGSMTVFNGYEELVDMLYTRSNTFMAANWDGFHDNETGIYGYTWSIGYAVCEDDVSMHIDPHAHLFDESEWTHEGLVVNVNLPDDAYLITVRALNKVEFGGPMALSVCHSTPLIVDNTPPIIYSMDRITYDSSIGRIGMQVNATDPESHLFEYHLAAGKTTRDKSLRDWEAHVLAEQLFMDFKIPNGIPCWAKVRAVNNVDLRTIIHADEPILVDDSPPIAGDLFDGPYAGRDLVFTKDRNEICANWHNWYDPESGIFSYLWAVGTQPGLSNVVDFVKVSRHEHSACSGYVTLQHGETYYSTLVAFHGGYDKLNVSASSDGVTVDLTPPLQGSVYDGLLPGPTDLEFSSMPATVEAQWQGFSDPDSGIDDYQVTVYRKHDGSSNDTDEFEVIHEAEAVGSETSSIEWHHFHLHHKDQVYVNLRTINQAMNRIDTATDGFLVDLTPPMLRTLGDGLVVGEDADFQSNFDSLSVHWDYFDDESDIESFELAMYEMRQGNKIKIFPADSNPNSFELISDANAKSHTQTGLALRSGSIYITHVKAKNQAKLAASHETSGIRVDPTPPVMRYVRGGNLDGEGEEVINGYLYQNSRSTIQASWLAVDGQSGIKSYWVAVGTAPYSEQIQSYTSLGPKRDGILSDLNLQLTDPSTCSDEGFTLDCRPVYYVCVKSQNGAGAFSDVICSSPIRVVAEDQAGYVTDGPTMLEDVDAQQERTTVTVWFDDFESEMHGISHYEWAVGTTPGGEDIQPLTSDGIVPGGDEGEPGLAAKGKALSPLPLQHGVTYYSTLRAITNADNVLESTSSGFTVDITPPEIMITDLGQYDASVDLQSLGGIGLYQPNTDSIDGTWDATDGESDITATYFSMGQYPGGSDVYPVTPSNKSYIPLALITPTDIGLPNILTVRAINSVGLKRTVYTTSMTADNTPPSVGQVQCPAFIHANSALLCSWSDFLDAESGIGHYRMSVGTAQGLEDVFLSGDLPGRLSHYNIKDLTLIHNKVYYVTVEAFNALNQSTMAFSGPIEIDDTPPSYGLVVELSGVYRYNFSDPIDLPDWACTNDEECLSLDGECLESLGQLQILWQPFTDEDTKITKYEVALGTTPAGSQIKPFYEVSKDQTSELITNIDLSSIRRVYATVRGYNEAGLTSTAVSNGIYVSRFSAGLQPLRPFQVKDGITNVDLEDSDFQTSLHEMSASWDFSGDPCPMKKYEWAIYRIDEQEIQPLTDVGDLTSDSNTDVKMLDDETYYSVVRATNALGLAVTVRSDGITVKRDPLIPGQVYDGLLVGFDLTYQKETDSISASWKGFGEGTQPKESVEHTGNEEVTKDQTTQQTVDYYEAAVGTDRRYPKTRDNTVPFTYVGQNTTITFTNLDIKALDSTYYVTVRGHSASFSTAEVTSTGINVGVDSKVIVTEVEIPEFVNSLTEVQLQWNKFESTFPILLYYVGLGKPSPSSIPPEDMDCLDMLLGTAQSQATFSEKPMYFVGKYTFVEVKGLNLTQEGSYYVTVVGMNEAGQCNSSSSYFSVDITPPVEGRLRAGLFYDMPVTYTDSIESIPLVWEDYRDDESGIKSFNIRLAQAASCDVEDDNNTMPIPGQDWLVLGPDIGDFTYVDLNLQMNHPYFVQLLAVNQAGDSIETQVGPIFVDSSEPTAGLVVDGMDFKMDITDSGDRTQVAGTILHLPNPMGPPCPLRDIPFTDSQWSALDFKGLWNMNWDKWDLEYESQQIFASEESLTVKMERDTQGPRMLSGAYVTNAQIVRSSEYEFDLKAASPDLHSVTSILFWDGPDGVIGEYDFGGRENWQEGICQCCFVKPLNQSACPMCDCADFLGVTEDYNATYAVPTVKEVITTEAAQALFTTEAYTPWSIETPDEDGDGVSDEDKGRWIQQRACGFQLSPNGNASQAVLWCRYFKDEWSMSSSVVDLDFDPSVEERHYAINFKVMPFDAEEDEWSFEVYVDGKLLSSLTGITVLSSSTKLIIHVFNRDSYVAELHDPFNPPSVSATLRNMRMPPDQSKLCRYGAPFRAGTSPVSRYFAGVGSEAGATDIVAFEEVAKPCVPCINPCDRYQCDPSCSMDTVPITFTLTNLTLPRLELLNWTSSDNNTNATTPAPREEGQEYPFFLTVQSYLGNGKSVIASSNGFYVDDTPAYLDIFFYTDPSFNEFEPTSFQSSASIIQVLWSFLDIESGIKEHYWAIGTSRGTTDLQDFVNVGLNQTATSIDLTGLLHHNTTYYATLKAINGAGLETIVECDGVTVLLEQPAADDVNTTSMFSEKFEEEVYPPDVEKSPDPTKTGTSWSKSKDKSVARYEYCVSSSADLLDDIIPCMVVGNSSGSVAIENGLIIIRAGDREERYNLDDFQIPKDTTQIIDIPPKFNMEPGKSLYSWMKVCNAAKLCVTTPAGTSTILEDGDMMMTSSNGTDLVLKSPTSQNGKKGDIGNHFDFTVATKGGLPQGGSLILGMLDADRTNQEFTSDAPLEYTPYITNPLNTIQYTSRLLRHRVRFVYEPTFYITSLGQTELRGPMVINLTLSSLGNWTDTKHRLIYWDVDNSEWRDAAKTCSDVDRITYADDGAQVNVEVCSTRSPSASSPLEVTRKRRHGSDPPFFSRETHFALAQVTTAIPNNPPEISDLPEYFYMNEDQGTLVYTLLVSDPEDDILAFEVEQIGDLRGEANITEDGVLSFTPCLDCQGTATLQITVREVQTFAEIAPLSTTVNISIEVKPVNDNPTLFSAQDGSIVGNGRNALLIVEQNTGSNVAYKDLTLVLGAYDPDINDNLTIVTQPPSYGTLEETHQSEEVPSTQNCSEPSVDSEEPSIPCELKVPHDGEDMSWTTSTYTYAPNPNYHGRDSFLVLAEDLSGAMSQLLEVQIAVLTNPCIHEGTCRGPTEDPNCTSPARSSSFESYFCACQPGWVGDICQTDYDECQSTPCEYPYVCYDHLDGFACACPLTDPVCDDLHWTAKVALGVVCSLLILFIIAAVVFIVYKRHHTKKWKAMAEPHDGSASNLAVDASMFAVGTGEFKDAGSDDEDQPSTSNAASSSPQERPKSASSDSTSSKKSSKKAAKRPWSGLRRSNAVEDASLVAGAASPLEGESPAGTSTPDVPGPSESPAFADKWADPILSSQSWGSLQDDASSACKGITSKEAAKWDEPSQKDVEAGEEEEMLDLPKSPFSCNEDDVGQKKRPSVQSGMSSTHDSYTDLLREIDDSVV</sequence>
<feature type="disulfide bond" evidence="4">
    <location>
        <begin position="7222"/>
        <end position="7231"/>
    </location>
</feature>
<dbReference type="GO" id="GO:0016020">
    <property type="term" value="C:membrane"/>
    <property type="evidence" value="ECO:0007669"/>
    <property type="project" value="InterPro"/>
</dbReference>
<dbReference type="PROSITE" id="PS50268">
    <property type="entry name" value="CADHERIN_2"/>
    <property type="match status" value="1"/>
</dbReference>
<evidence type="ECO:0000313" key="12">
    <source>
        <dbReference type="Proteomes" id="UP000887568"/>
    </source>
</evidence>
<dbReference type="PROSITE" id="PS01186">
    <property type="entry name" value="EGF_2"/>
    <property type="match status" value="1"/>
</dbReference>
<keyword evidence="12" id="KW-1185">Reference proteome</keyword>
<feature type="compositionally biased region" description="Basic and acidic residues" evidence="5">
    <location>
        <begin position="7457"/>
        <end position="7470"/>
    </location>
</feature>
<keyword evidence="6" id="KW-0472">Membrane</keyword>
<feature type="compositionally biased region" description="Basic and acidic residues" evidence="5">
    <location>
        <begin position="5638"/>
        <end position="5650"/>
    </location>
</feature>
<dbReference type="Gene3D" id="2.10.25.10">
    <property type="entry name" value="Laminin"/>
    <property type="match status" value="1"/>
</dbReference>
<feature type="region of interest" description="Disordered" evidence="5">
    <location>
        <begin position="7100"/>
        <end position="7130"/>
    </location>
</feature>
<feature type="domain" description="EGF-like" evidence="7">
    <location>
        <begin position="7234"/>
        <end position="7268"/>
    </location>
</feature>
<dbReference type="PROSITE" id="PS00022">
    <property type="entry name" value="EGF_1"/>
    <property type="match status" value="1"/>
</dbReference>
<feature type="domain" description="SAP" evidence="9">
    <location>
        <begin position="1339"/>
        <end position="1373"/>
    </location>
</feature>
<dbReference type="InterPro" id="IPR000152">
    <property type="entry name" value="EGF-type_Asp/Asn_hydroxyl_site"/>
</dbReference>
<feature type="compositionally biased region" description="Polar residues" evidence="5">
    <location>
        <begin position="7345"/>
        <end position="7356"/>
    </location>
</feature>